<accession>A0A843WNJ5</accession>
<protein>
    <submittedName>
        <fullName evidence="3">Uncharacterized protein</fullName>
    </submittedName>
</protein>
<evidence type="ECO:0000313" key="3">
    <source>
        <dbReference type="EMBL" id="MQM06075.1"/>
    </source>
</evidence>
<sequence length="105" mass="11465">MWKAVLVLLLLLSISLILPTAKAGGAAPTGGGVKDVIPDRFRFPIPIPRPRPPSFPRPRFPKRPFPRPSPPPPHRYCRYPPCRPPKVQASHDGAAPTHVAAHGHP</sequence>
<dbReference type="EMBL" id="NMUH01003534">
    <property type="protein sequence ID" value="MQM06075.1"/>
    <property type="molecule type" value="Genomic_DNA"/>
</dbReference>
<reference evidence="3" key="1">
    <citation type="submission" date="2017-07" db="EMBL/GenBank/DDBJ databases">
        <title>Taro Niue Genome Assembly and Annotation.</title>
        <authorList>
            <person name="Atibalentja N."/>
            <person name="Keating K."/>
            <person name="Fields C.J."/>
        </authorList>
    </citation>
    <scope>NUCLEOTIDE SEQUENCE</scope>
    <source>
        <strain evidence="3">Niue_2</strain>
        <tissue evidence="3">Leaf</tissue>
    </source>
</reference>
<evidence type="ECO:0000256" key="1">
    <source>
        <dbReference type="SAM" id="MobiDB-lite"/>
    </source>
</evidence>
<evidence type="ECO:0000256" key="2">
    <source>
        <dbReference type="SAM" id="SignalP"/>
    </source>
</evidence>
<feature type="compositionally biased region" description="Pro residues" evidence="1">
    <location>
        <begin position="46"/>
        <end position="58"/>
    </location>
</feature>
<name>A0A843WNJ5_COLES</name>
<feature type="chain" id="PRO_5032678488" evidence="2">
    <location>
        <begin position="24"/>
        <end position="105"/>
    </location>
</feature>
<feature type="signal peptide" evidence="2">
    <location>
        <begin position="1"/>
        <end position="23"/>
    </location>
</feature>
<keyword evidence="4" id="KW-1185">Reference proteome</keyword>
<evidence type="ECO:0000313" key="4">
    <source>
        <dbReference type="Proteomes" id="UP000652761"/>
    </source>
</evidence>
<comment type="caution">
    <text evidence="3">The sequence shown here is derived from an EMBL/GenBank/DDBJ whole genome shotgun (WGS) entry which is preliminary data.</text>
</comment>
<keyword evidence="2" id="KW-0732">Signal</keyword>
<dbReference type="Proteomes" id="UP000652761">
    <property type="component" value="Unassembled WGS sequence"/>
</dbReference>
<gene>
    <name evidence="3" type="ORF">Taro_038892</name>
</gene>
<dbReference type="AlphaFoldDB" id="A0A843WNJ5"/>
<feature type="region of interest" description="Disordered" evidence="1">
    <location>
        <begin position="46"/>
        <end position="105"/>
    </location>
</feature>
<organism evidence="3 4">
    <name type="scientific">Colocasia esculenta</name>
    <name type="common">Wild taro</name>
    <name type="synonym">Arum esculentum</name>
    <dbReference type="NCBI Taxonomy" id="4460"/>
    <lineage>
        <taxon>Eukaryota</taxon>
        <taxon>Viridiplantae</taxon>
        <taxon>Streptophyta</taxon>
        <taxon>Embryophyta</taxon>
        <taxon>Tracheophyta</taxon>
        <taxon>Spermatophyta</taxon>
        <taxon>Magnoliopsida</taxon>
        <taxon>Liliopsida</taxon>
        <taxon>Araceae</taxon>
        <taxon>Aroideae</taxon>
        <taxon>Colocasieae</taxon>
        <taxon>Colocasia</taxon>
    </lineage>
</organism>
<proteinExistence type="predicted"/>